<comment type="caution">
    <text evidence="1">The sequence shown here is derived from an EMBL/GenBank/DDBJ whole genome shotgun (WGS) entry which is preliminary data.</text>
</comment>
<evidence type="ECO:0000313" key="1">
    <source>
        <dbReference type="EMBL" id="KAJ7389129.1"/>
    </source>
</evidence>
<name>A0A9X0D8T6_9CNID</name>
<dbReference type="EMBL" id="MU825440">
    <property type="protein sequence ID" value="KAJ7389129.1"/>
    <property type="molecule type" value="Genomic_DNA"/>
</dbReference>
<accession>A0A9X0D8T6</accession>
<reference evidence="1" key="1">
    <citation type="submission" date="2023-01" db="EMBL/GenBank/DDBJ databases">
        <title>Genome assembly of the deep-sea coral Lophelia pertusa.</title>
        <authorList>
            <person name="Herrera S."/>
            <person name="Cordes E."/>
        </authorList>
    </citation>
    <scope>NUCLEOTIDE SEQUENCE</scope>
    <source>
        <strain evidence="1">USNM1676648</strain>
        <tissue evidence="1">Polyp</tissue>
    </source>
</reference>
<dbReference type="Proteomes" id="UP001163046">
    <property type="component" value="Unassembled WGS sequence"/>
</dbReference>
<proteinExistence type="predicted"/>
<dbReference type="AlphaFoldDB" id="A0A9X0D8T6"/>
<protein>
    <submittedName>
        <fullName evidence="1">Uncharacterized protein</fullName>
    </submittedName>
</protein>
<evidence type="ECO:0000313" key="2">
    <source>
        <dbReference type="Proteomes" id="UP001163046"/>
    </source>
</evidence>
<organism evidence="1 2">
    <name type="scientific">Desmophyllum pertusum</name>
    <dbReference type="NCBI Taxonomy" id="174260"/>
    <lineage>
        <taxon>Eukaryota</taxon>
        <taxon>Metazoa</taxon>
        <taxon>Cnidaria</taxon>
        <taxon>Anthozoa</taxon>
        <taxon>Hexacorallia</taxon>
        <taxon>Scleractinia</taxon>
        <taxon>Caryophylliina</taxon>
        <taxon>Caryophylliidae</taxon>
        <taxon>Desmophyllum</taxon>
    </lineage>
</organism>
<sequence>MLASTKRGFGSCGGCGQSYSTRWKLVTCSNCGGHIGGNREEGPKKLKRSCPIVVLVLETGNEKIFSLRLVLADLATLSASTLKALKTQFVPQRALHLTHADIECYNGDSSSKEMLRQVLDSNPGLVNAFQSQQEQRDVSKYEKRFWKLRWMRTELFYAMENGEMFKLCGGHIGGNCKEGPKRPKQSCPIAVLVLETGNKKIFSVQTSTRDDRCFVVIRTVIRTVLLFMPATSRLANLATLNESMLKALKTQLYRKEPCI</sequence>
<gene>
    <name evidence="1" type="ORF">OS493_033453</name>
</gene>
<keyword evidence="2" id="KW-1185">Reference proteome</keyword>